<feature type="compositionally biased region" description="Acidic residues" evidence="1">
    <location>
        <begin position="83"/>
        <end position="125"/>
    </location>
</feature>
<protein>
    <submittedName>
        <fullName evidence="3">Uncharacterized protein</fullName>
    </submittedName>
</protein>
<dbReference type="EMBL" id="LR796916">
    <property type="protein sequence ID" value="CAB4175487.1"/>
    <property type="molecule type" value="Genomic_DNA"/>
</dbReference>
<proteinExistence type="predicted"/>
<accession>A0A6J5R8B4</accession>
<feature type="region of interest" description="Disordered" evidence="1">
    <location>
        <begin position="13"/>
        <end position="134"/>
    </location>
</feature>
<name>A0A6J5R8B4_9CAUD</name>
<evidence type="ECO:0000313" key="3">
    <source>
        <dbReference type="EMBL" id="CAB4193810.1"/>
    </source>
</evidence>
<reference evidence="3" key="1">
    <citation type="submission" date="2020-05" db="EMBL/GenBank/DDBJ databases">
        <authorList>
            <person name="Chiriac C."/>
            <person name="Salcher M."/>
            <person name="Ghai R."/>
            <person name="Kavagutti S V."/>
        </authorList>
    </citation>
    <scope>NUCLEOTIDE SEQUENCE</scope>
</reference>
<evidence type="ECO:0000256" key="1">
    <source>
        <dbReference type="SAM" id="MobiDB-lite"/>
    </source>
</evidence>
<evidence type="ECO:0000313" key="2">
    <source>
        <dbReference type="EMBL" id="CAB4175487.1"/>
    </source>
</evidence>
<sequence length="255" mass="28318">MPGRVLNFLEFSDKYSNGSNEPLSVDDIANASSNFEEGFDEETYDQPQIGPNRQVAGNYEITPAGPGEDGTPAFSAEHTEDMNAPEENAEHEAEESPSEEAAENEEGEEEAEEESENEEEEEEGNPEAGANPKKKVEEGFTLVKGFTQFVNEGKFNLFKRKSKDSGEAAETERKRVESFWNDPDYNIPEETYEECTDCNGKGCVECNYEGHVPLKDDNTYGYAPMGDKYAEDKECDRCGETSISNEYGTSCGCNM</sequence>
<organism evidence="3">
    <name type="scientific">uncultured Caudovirales phage</name>
    <dbReference type="NCBI Taxonomy" id="2100421"/>
    <lineage>
        <taxon>Viruses</taxon>
        <taxon>Duplodnaviria</taxon>
        <taxon>Heunggongvirae</taxon>
        <taxon>Uroviricota</taxon>
        <taxon>Caudoviricetes</taxon>
        <taxon>Peduoviridae</taxon>
        <taxon>Maltschvirus</taxon>
        <taxon>Maltschvirus maltsch</taxon>
    </lineage>
</organism>
<gene>
    <name evidence="3" type="ORF">UFOVP1247_181</name>
    <name evidence="2" type="ORF">UFOVP970_221</name>
</gene>
<dbReference type="EMBL" id="LR797195">
    <property type="protein sequence ID" value="CAB4193810.1"/>
    <property type="molecule type" value="Genomic_DNA"/>
</dbReference>